<accession>A0AAD7R1I9</accession>
<gene>
    <name evidence="1" type="ORF">AAFF_G00085070</name>
</gene>
<protein>
    <submittedName>
        <fullName evidence="1">Uncharacterized protein</fullName>
    </submittedName>
</protein>
<sequence length="370" mass="41212">MGEIIRDVGQQLADSILARLSPIQTAPTPSTTHTQAIPTNTSTQSLDLSQVQLVPHRKVKEPPTFRGDRTDTVNVHEWEDIVRSYIKKANIRTEHQAEEILTHLRGRAKDVVKFGTRNSGIDVTKTPEAIYGLLRRHFAAVPCSALPLADFYTTLPKSGEDAYDYWLRLNQAADVATDRLKEQGKTLDCPMLEVTRMFIRNCPSKELAMTFRSKTIDKWSAEEVQDVLDEYHTEVSSRGAASAVSRKPNENVHVNVVEMSGTEVSSPDKQDSREAKVPESFALERVISMLEKVLLQNSTPAQAMSNRQSKPRLPRIEGLNNLPCAVCGDAAHSALTHCRDKRLCFQCHSADHPRRSCPLLKSGQPAQPGN</sequence>
<dbReference type="Proteomes" id="UP001221898">
    <property type="component" value="Unassembled WGS sequence"/>
</dbReference>
<comment type="caution">
    <text evidence="1">The sequence shown here is derived from an EMBL/GenBank/DDBJ whole genome shotgun (WGS) entry which is preliminary data.</text>
</comment>
<reference evidence="1" key="1">
    <citation type="journal article" date="2023" name="Science">
        <title>Genome structures resolve the early diversification of teleost fishes.</title>
        <authorList>
            <person name="Parey E."/>
            <person name="Louis A."/>
            <person name="Montfort J."/>
            <person name="Bouchez O."/>
            <person name="Roques C."/>
            <person name="Iampietro C."/>
            <person name="Lluch J."/>
            <person name="Castinel A."/>
            <person name="Donnadieu C."/>
            <person name="Desvignes T."/>
            <person name="Floi Bucao C."/>
            <person name="Jouanno E."/>
            <person name="Wen M."/>
            <person name="Mejri S."/>
            <person name="Dirks R."/>
            <person name="Jansen H."/>
            <person name="Henkel C."/>
            <person name="Chen W.J."/>
            <person name="Zahm M."/>
            <person name="Cabau C."/>
            <person name="Klopp C."/>
            <person name="Thompson A.W."/>
            <person name="Robinson-Rechavi M."/>
            <person name="Braasch I."/>
            <person name="Lecointre G."/>
            <person name="Bobe J."/>
            <person name="Postlethwait J.H."/>
            <person name="Berthelot C."/>
            <person name="Roest Crollius H."/>
            <person name="Guiguen Y."/>
        </authorList>
    </citation>
    <scope>NUCLEOTIDE SEQUENCE</scope>
    <source>
        <strain evidence="1">NC1722</strain>
    </source>
</reference>
<evidence type="ECO:0000313" key="1">
    <source>
        <dbReference type="EMBL" id="KAJ8355215.1"/>
    </source>
</evidence>
<organism evidence="1 2">
    <name type="scientific">Aldrovandia affinis</name>
    <dbReference type="NCBI Taxonomy" id="143900"/>
    <lineage>
        <taxon>Eukaryota</taxon>
        <taxon>Metazoa</taxon>
        <taxon>Chordata</taxon>
        <taxon>Craniata</taxon>
        <taxon>Vertebrata</taxon>
        <taxon>Euteleostomi</taxon>
        <taxon>Actinopterygii</taxon>
        <taxon>Neopterygii</taxon>
        <taxon>Teleostei</taxon>
        <taxon>Notacanthiformes</taxon>
        <taxon>Halosauridae</taxon>
        <taxon>Aldrovandia</taxon>
    </lineage>
</organism>
<dbReference type="AlphaFoldDB" id="A0AAD7R1I9"/>
<name>A0AAD7R1I9_9TELE</name>
<proteinExistence type="predicted"/>
<keyword evidence="2" id="KW-1185">Reference proteome</keyword>
<evidence type="ECO:0000313" key="2">
    <source>
        <dbReference type="Proteomes" id="UP001221898"/>
    </source>
</evidence>
<dbReference type="EMBL" id="JAINUG010001527">
    <property type="protein sequence ID" value="KAJ8355215.1"/>
    <property type="molecule type" value="Genomic_DNA"/>
</dbReference>